<dbReference type="PANTHER" id="PTHR43243">
    <property type="entry name" value="INNER MEMBRANE TRANSPORTER YGJI-RELATED"/>
    <property type="match status" value="1"/>
</dbReference>
<evidence type="ECO:0000313" key="8">
    <source>
        <dbReference type="Proteomes" id="UP000823632"/>
    </source>
</evidence>
<sequence length="520" mass="57807">MDIKNIIANMLTKRSPDELIATSKKSELKKTLNVFDLIVIGIGAVVGTGIFTIIGTAIQGGPEGVGAGPAIIISMVMAAVACVFSALCYSEIAAMIPVAGSAYTYTYATMGEFMAWMVGWILMLEYAIGNITVACAWTGYFVQFLKGFKHILPAFIINFPLWLRNDYRFMLSYCDKYGLDPHTQMPYLFDKIPVAINLPAIFIVLALTVLLIKGVKESTRFASVMVAVNMFMILSFIVVGAFYVKPENWVPFAPNGFEGVFMGAFLIFFAYIGFDAISTTAEETENPQRDLPIAILGTLIICTILYVCVALVLTGNVPLGHIDIQAPIAHAMRAIGKDWFAGLISIGALCALTSVLLIYQLGTTRILYAMSRDRFLPKSLRLIHKKFRTPHVLTWISGIVVIVCSLFMDLNISAELCNFGTFTSFIIICIAVLILRKSDPDRERPFKVPFCPWFPIFGILTCGGLMVYSMKFLKTSSLYFPLWLVMGVLIYATYGYTQKRLEEKKRNKNQKKFEQAGLIR</sequence>
<feature type="transmembrane region" description="Helical" evidence="6">
    <location>
        <begin position="448"/>
        <end position="468"/>
    </location>
</feature>
<keyword evidence="4 6" id="KW-1133">Transmembrane helix</keyword>
<dbReference type="AlphaFoldDB" id="A0A9D9H039"/>
<evidence type="ECO:0000313" key="7">
    <source>
        <dbReference type="EMBL" id="MBO8431421.1"/>
    </source>
</evidence>
<comment type="caution">
    <text evidence="7">The sequence shown here is derived from an EMBL/GenBank/DDBJ whole genome shotgun (WGS) entry which is preliminary data.</text>
</comment>
<protein>
    <submittedName>
        <fullName evidence="7">Amino acid permease</fullName>
    </submittedName>
</protein>
<dbReference type="GO" id="GO:0016020">
    <property type="term" value="C:membrane"/>
    <property type="evidence" value="ECO:0007669"/>
    <property type="project" value="UniProtKB-SubCell"/>
</dbReference>
<feature type="transmembrane region" description="Helical" evidence="6">
    <location>
        <begin position="224"/>
        <end position="244"/>
    </location>
</feature>
<feature type="transmembrane region" description="Helical" evidence="6">
    <location>
        <begin position="480"/>
        <end position="497"/>
    </location>
</feature>
<reference evidence="7" key="1">
    <citation type="submission" date="2020-10" db="EMBL/GenBank/DDBJ databases">
        <authorList>
            <person name="Gilroy R."/>
        </authorList>
    </citation>
    <scope>NUCLEOTIDE SEQUENCE</scope>
    <source>
        <strain evidence="7">10192</strain>
    </source>
</reference>
<dbReference type="EMBL" id="JADIND010000194">
    <property type="protein sequence ID" value="MBO8431421.1"/>
    <property type="molecule type" value="Genomic_DNA"/>
</dbReference>
<dbReference type="PIRSF" id="PIRSF006060">
    <property type="entry name" value="AA_transporter"/>
    <property type="match status" value="1"/>
</dbReference>
<feature type="transmembrane region" description="Helical" evidence="6">
    <location>
        <begin position="295"/>
        <end position="319"/>
    </location>
</feature>
<comment type="subcellular location">
    <subcellularLocation>
        <location evidence="1">Membrane</location>
        <topology evidence="1">Multi-pass membrane protein</topology>
    </subcellularLocation>
</comment>
<feature type="transmembrane region" description="Helical" evidence="6">
    <location>
        <begin position="34"/>
        <end position="58"/>
    </location>
</feature>
<gene>
    <name evidence="7" type="ORF">IAC76_08550</name>
</gene>
<dbReference type="GO" id="GO:0015171">
    <property type="term" value="F:amino acid transmembrane transporter activity"/>
    <property type="evidence" value="ECO:0007669"/>
    <property type="project" value="TreeGrafter"/>
</dbReference>
<feature type="transmembrane region" description="Helical" evidence="6">
    <location>
        <begin position="70"/>
        <end position="92"/>
    </location>
</feature>
<keyword evidence="3 6" id="KW-0812">Transmembrane</keyword>
<keyword evidence="2" id="KW-0813">Transport</keyword>
<feature type="transmembrane region" description="Helical" evidence="6">
    <location>
        <begin position="392"/>
        <end position="412"/>
    </location>
</feature>
<feature type="transmembrane region" description="Helical" evidence="6">
    <location>
        <begin position="113"/>
        <end position="140"/>
    </location>
</feature>
<evidence type="ECO:0000256" key="3">
    <source>
        <dbReference type="ARBA" id="ARBA00022692"/>
    </source>
</evidence>
<dbReference type="Pfam" id="PF13520">
    <property type="entry name" value="AA_permease_2"/>
    <property type="match status" value="1"/>
</dbReference>
<feature type="transmembrane region" description="Helical" evidence="6">
    <location>
        <begin position="418"/>
        <end position="436"/>
    </location>
</feature>
<evidence type="ECO:0000256" key="6">
    <source>
        <dbReference type="SAM" id="Phobius"/>
    </source>
</evidence>
<reference evidence="7" key="2">
    <citation type="journal article" date="2021" name="PeerJ">
        <title>Extensive microbial diversity within the chicken gut microbiome revealed by metagenomics and culture.</title>
        <authorList>
            <person name="Gilroy R."/>
            <person name="Ravi A."/>
            <person name="Getino M."/>
            <person name="Pursley I."/>
            <person name="Horton D.L."/>
            <person name="Alikhan N.F."/>
            <person name="Baker D."/>
            <person name="Gharbi K."/>
            <person name="Hall N."/>
            <person name="Watson M."/>
            <person name="Adriaenssens E.M."/>
            <person name="Foster-Nyarko E."/>
            <person name="Jarju S."/>
            <person name="Secka A."/>
            <person name="Antonio M."/>
            <person name="Oren A."/>
            <person name="Chaudhuri R.R."/>
            <person name="La Ragione R."/>
            <person name="Hildebrand F."/>
            <person name="Pallen M.J."/>
        </authorList>
    </citation>
    <scope>NUCLEOTIDE SEQUENCE</scope>
    <source>
        <strain evidence="7">10192</strain>
    </source>
</reference>
<evidence type="ECO:0000256" key="5">
    <source>
        <dbReference type="ARBA" id="ARBA00023136"/>
    </source>
</evidence>
<evidence type="ECO:0000256" key="1">
    <source>
        <dbReference type="ARBA" id="ARBA00004141"/>
    </source>
</evidence>
<accession>A0A9D9H039</accession>
<organism evidence="7 8">
    <name type="scientific">Candidatus Scatousia excrementipullorum</name>
    <dbReference type="NCBI Taxonomy" id="2840936"/>
    <lineage>
        <taxon>Bacteria</taxon>
        <taxon>Candidatus Scatousia</taxon>
    </lineage>
</organism>
<proteinExistence type="predicted"/>
<dbReference type="PANTHER" id="PTHR43243:SF4">
    <property type="entry name" value="CATIONIC AMINO ACID TRANSPORTER 4"/>
    <property type="match status" value="1"/>
</dbReference>
<keyword evidence="5 6" id="KW-0472">Membrane</keyword>
<feature type="transmembrane region" description="Helical" evidence="6">
    <location>
        <begin position="256"/>
        <end position="274"/>
    </location>
</feature>
<evidence type="ECO:0000256" key="2">
    <source>
        <dbReference type="ARBA" id="ARBA00022448"/>
    </source>
</evidence>
<feature type="transmembrane region" description="Helical" evidence="6">
    <location>
        <begin position="339"/>
        <end position="362"/>
    </location>
</feature>
<dbReference type="InterPro" id="IPR002293">
    <property type="entry name" value="AA/rel_permease1"/>
</dbReference>
<dbReference type="Gene3D" id="1.20.1740.10">
    <property type="entry name" value="Amino acid/polyamine transporter I"/>
    <property type="match status" value="1"/>
</dbReference>
<evidence type="ECO:0000256" key="4">
    <source>
        <dbReference type="ARBA" id="ARBA00022989"/>
    </source>
</evidence>
<name>A0A9D9H039_9BACT</name>
<feature type="transmembrane region" description="Helical" evidence="6">
    <location>
        <begin position="192"/>
        <end position="212"/>
    </location>
</feature>
<dbReference type="Proteomes" id="UP000823632">
    <property type="component" value="Unassembled WGS sequence"/>
</dbReference>